<evidence type="ECO:0000313" key="2">
    <source>
        <dbReference type="Proteomes" id="UP000272193"/>
    </source>
</evidence>
<evidence type="ECO:0000313" key="1">
    <source>
        <dbReference type="EMBL" id="RPE72551.1"/>
    </source>
</evidence>
<accession>A0A3N4UY56</accession>
<dbReference type="EMBL" id="RKQL01000001">
    <property type="protein sequence ID" value="RPE72551.1"/>
    <property type="molecule type" value="Genomic_DNA"/>
</dbReference>
<dbReference type="RefSeq" id="WP_124219553.1">
    <property type="nucleotide sequence ID" value="NZ_RKQL01000001.1"/>
</dbReference>
<organism evidence="1 2">
    <name type="scientific">Tibeticola sediminis</name>
    <dbReference type="NCBI Taxonomy" id="1917811"/>
    <lineage>
        <taxon>Bacteria</taxon>
        <taxon>Pseudomonadati</taxon>
        <taxon>Pseudomonadota</taxon>
        <taxon>Betaproteobacteria</taxon>
        <taxon>Burkholderiales</taxon>
        <taxon>Comamonadaceae</taxon>
        <taxon>Tibeticola</taxon>
    </lineage>
</organism>
<dbReference type="SUPFAM" id="SSF69279">
    <property type="entry name" value="Phage tail proteins"/>
    <property type="match status" value="1"/>
</dbReference>
<proteinExistence type="predicted"/>
<comment type="caution">
    <text evidence="1">The sequence shown here is derived from an EMBL/GenBank/DDBJ whole genome shotgun (WGS) entry which is preliminary data.</text>
</comment>
<keyword evidence="2" id="KW-1185">Reference proteome</keyword>
<sequence length="351" mass="38887">MRPVFYLYSTDGADITGTLMERTTRLTVVDAEGLASDSLEVELDDRGQSVQLPAVGDKVRLLLGYMEQSTIPTIGDFIVDEVRLSGPPLSIAFSAKGADLVNTALKAPLIDDGDDRTLADLARRIAEKHRLTAHIHPDAERIELGHIDQQTESDMALLTRLARARDWTLRLDADRLILRPHASALPPGREAADWTPPLHRIDARRITRYDYTTNARHRYGKVRAWSYDPDTGRRYPIEVGDGEHADAPTLDLRHDAKTEDDARAAAEARLRQLRRASGSLTLELPGDTRLLAGHHVLVTGLSEPVGGQWVIQRAEHTLDAQGLRTRIECVPPAAPGRAQEDLIESILEEVD</sequence>
<protein>
    <recommendedName>
        <fullName evidence="3">Phage protein D</fullName>
    </recommendedName>
</protein>
<name>A0A3N4UY56_9BURK</name>
<reference evidence="1 2" key="1">
    <citation type="submission" date="2018-11" db="EMBL/GenBank/DDBJ databases">
        <title>Genomic Encyclopedia of Type Strains, Phase IV (KMG-IV): sequencing the most valuable type-strain genomes for metagenomic binning, comparative biology and taxonomic classification.</title>
        <authorList>
            <person name="Goeker M."/>
        </authorList>
    </citation>
    <scope>NUCLEOTIDE SEQUENCE [LARGE SCALE GENOMIC DNA]</scope>
    <source>
        <strain evidence="1 2">DSM 101684</strain>
    </source>
</reference>
<dbReference type="Pfam" id="PF05954">
    <property type="entry name" value="Phage_GPD"/>
    <property type="match status" value="1"/>
</dbReference>
<gene>
    <name evidence="1" type="ORF">EDC62_0242</name>
</gene>
<dbReference type="AlphaFoldDB" id="A0A3N4UY56"/>
<evidence type="ECO:0008006" key="3">
    <source>
        <dbReference type="Google" id="ProtNLM"/>
    </source>
</evidence>
<dbReference type="Proteomes" id="UP000272193">
    <property type="component" value="Unassembled WGS sequence"/>
</dbReference>
<dbReference type="OrthoDB" id="4070623at2"/>